<keyword evidence="2" id="KW-1185">Reference proteome</keyword>
<proteinExistence type="predicted"/>
<evidence type="ECO:0000313" key="2">
    <source>
        <dbReference type="Proteomes" id="UP000499080"/>
    </source>
</evidence>
<name>A0A4Y2FI38_ARAVE</name>
<dbReference type="Proteomes" id="UP000499080">
    <property type="component" value="Unassembled WGS sequence"/>
</dbReference>
<comment type="caution">
    <text evidence="1">The sequence shown here is derived from an EMBL/GenBank/DDBJ whole genome shotgun (WGS) entry which is preliminary data.</text>
</comment>
<evidence type="ECO:0000313" key="1">
    <source>
        <dbReference type="EMBL" id="GBM40105.1"/>
    </source>
</evidence>
<organism evidence="1 2">
    <name type="scientific">Araneus ventricosus</name>
    <name type="common">Orbweaver spider</name>
    <name type="synonym">Epeira ventricosa</name>
    <dbReference type="NCBI Taxonomy" id="182803"/>
    <lineage>
        <taxon>Eukaryota</taxon>
        <taxon>Metazoa</taxon>
        <taxon>Ecdysozoa</taxon>
        <taxon>Arthropoda</taxon>
        <taxon>Chelicerata</taxon>
        <taxon>Arachnida</taxon>
        <taxon>Araneae</taxon>
        <taxon>Araneomorphae</taxon>
        <taxon>Entelegynae</taxon>
        <taxon>Araneoidea</taxon>
        <taxon>Araneidae</taxon>
        <taxon>Araneus</taxon>
    </lineage>
</organism>
<reference evidence="1 2" key="1">
    <citation type="journal article" date="2019" name="Sci. Rep.">
        <title>Orb-weaving spider Araneus ventricosus genome elucidates the spidroin gene catalogue.</title>
        <authorList>
            <person name="Kono N."/>
            <person name="Nakamura H."/>
            <person name="Ohtoshi R."/>
            <person name="Moran D.A.P."/>
            <person name="Shinohara A."/>
            <person name="Yoshida Y."/>
            <person name="Fujiwara M."/>
            <person name="Mori M."/>
            <person name="Tomita M."/>
            <person name="Arakawa K."/>
        </authorList>
    </citation>
    <scope>NUCLEOTIDE SEQUENCE [LARGE SCALE GENOMIC DNA]</scope>
</reference>
<accession>A0A4Y2FI38</accession>
<dbReference type="EMBL" id="BGPR01173813">
    <property type="protein sequence ID" value="GBM40105.1"/>
    <property type="molecule type" value="Genomic_DNA"/>
</dbReference>
<gene>
    <name evidence="1" type="ORF">AVEN_98273_1</name>
</gene>
<sequence length="89" mass="10326">MEKEMFVKVLTTENPWAKSEIQKAQLEDPGIRPILEKKLNSEDRPSWQEIARRVLQQNDIGLFGTPYTLRMMFYIVSGRVTMEALVIGN</sequence>
<protein>
    <submittedName>
        <fullName evidence="1">Uncharacterized protein</fullName>
    </submittedName>
</protein>
<dbReference type="AlphaFoldDB" id="A0A4Y2FI38"/>